<dbReference type="AlphaFoldDB" id="A0A1U9Z995"/>
<dbReference type="KEGG" id="mmed:Mame_04995"/>
<proteinExistence type="predicted"/>
<evidence type="ECO:0000313" key="2">
    <source>
        <dbReference type="EMBL" id="AQZ54287.1"/>
    </source>
</evidence>
<organism evidence="2 3">
    <name type="scientific">Martelella mediterranea DSM 17316</name>
    <dbReference type="NCBI Taxonomy" id="1122214"/>
    <lineage>
        <taxon>Bacteria</taxon>
        <taxon>Pseudomonadati</taxon>
        <taxon>Pseudomonadota</taxon>
        <taxon>Alphaproteobacteria</taxon>
        <taxon>Hyphomicrobiales</taxon>
        <taxon>Aurantimonadaceae</taxon>
        <taxon>Martelella</taxon>
    </lineage>
</organism>
<protein>
    <submittedName>
        <fullName evidence="2">Uncharacterized protein</fullName>
    </submittedName>
</protein>
<keyword evidence="3" id="KW-1185">Reference proteome</keyword>
<dbReference type="Proteomes" id="UP000191135">
    <property type="component" value="Plasmid pMM259"/>
</dbReference>
<accession>A0A1U9Z995</accession>
<dbReference type="eggNOG" id="ENOG502ZHM2">
    <property type="taxonomic scope" value="Bacteria"/>
</dbReference>
<dbReference type="EMBL" id="CP020332">
    <property type="protein sequence ID" value="AQZ54287.1"/>
    <property type="molecule type" value="Genomic_DNA"/>
</dbReference>
<keyword evidence="1" id="KW-0175">Coiled coil</keyword>
<sequence length="57" mass="6468">MTTIDQINELRAELTNCDFSKGERQDAEAELEKLEAQVAAEELQLEQNMAAWNADLE</sequence>
<feature type="coiled-coil region" evidence="1">
    <location>
        <begin position="17"/>
        <end position="51"/>
    </location>
</feature>
<keyword evidence="2" id="KW-0614">Plasmid</keyword>
<geneLocation type="plasmid" evidence="3">
    <name>pmm259</name>
</geneLocation>
<dbReference type="RefSeq" id="WP_018065842.1">
    <property type="nucleotide sequence ID" value="NZ_AQWH01000016.1"/>
</dbReference>
<name>A0A1U9Z995_9HYPH</name>
<gene>
    <name evidence="2" type="ORF">Mame_04995</name>
</gene>
<reference evidence="2 3" key="1">
    <citation type="submission" date="2017-03" db="EMBL/GenBank/DDBJ databases">
        <title>Foreign affairs: Plasmid Transfer between Roseobacters and Rhizobia.</title>
        <authorList>
            <person name="Bartling P."/>
            <person name="Bunk B."/>
            <person name="Overmann J."/>
            <person name="Brinkmann H."/>
            <person name="Petersen J."/>
        </authorList>
    </citation>
    <scope>NUCLEOTIDE SEQUENCE [LARGE SCALE GENOMIC DNA]</scope>
    <source>
        <strain evidence="2 3">MACL11</strain>
        <plasmid evidence="3">Plasmid pmm259</plasmid>
    </source>
</reference>
<evidence type="ECO:0000313" key="3">
    <source>
        <dbReference type="Proteomes" id="UP000191135"/>
    </source>
</evidence>
<evidence type="ECO:0000256" key="1">
    <source>
        <dbReference type="SAM" id="Coils"/>
    </source>
</evidence>